<dbReference type="InterPro" id="IPR007498">
    <property type="entry name" value="PqiA-like"/>
</dbReference>
<evidence type="ECO:0000256" key="1">
    <source>
        <dbReference type="SAM" id="Phobius"/>
    </source>
</evidence>
<dbReference type="RefSeq" id="WP_140474301.1">
    <property type="nucleotide sequence ID" value="NZ_RCZD01000011.1"/>
</dbReference>
<name>A0A502G9G3_9GAMM</name>
<dbReference type="AlphaFoldDB" id="A0A502G9G3"/>
<protein>
    <submittedName>
        <fullName evidence="2">Paraquat-inducible protein A</fullName>
    </submittedName>
</protein>
<proteinExistence type="predicted"/>
<organism evidence="2 3">
    <name type="scientific">Ewingella americana</name>
    <dbReference type="NCBI Taxonomy" id="41202"/>
    <lineage>
        <taxon>Bacteria</taxon>
        <taxon>Pseudomonadati</taxon>
        <taxon>Pseudomonadota</taxon>
        <taxon>Gammaproteobacteria</taxon>
        <taxon>Enterobacterales</taxon>
        <taxon>Yersiniaceae</taxon>
        <taxon>Ewingella</taxon>
    </lineage>
</organism>
<feature type="transmembrane region" description="Helical" evidence="1">
    <location>
        <begin position="96"/>
        <end position="122"/>
    </location>
</feature>
<reference evidence="2 3" key="1">
    <citation type="journal article" date="2019" name="Environ. Microbiol.">
        <title>Species interactions and distinct microbial communities in high Arctic permafrost affected cryosols are associated with the CH4 and CO2 gas fluxes.</title>
        <authorList>
            <person name="Altshuler I."/>
            <person name="Hamel J."/>
            <person name="Turney S."/>
            <person name="Magnuson E."/>
            <person name="Levesque R."/>
            <person name="Greer C."/>
            <person name="Whyte L.G."/>
        </authorList>
    </citation>
    <scope>NUCLEOTIDE SEQUENCE [LARGE SCALE GENOMIC DNA]</scope>
    <source>
        <strain evidence="2 3">E4</strain>
    </source>
</reference>
<dbReference type="OrthoDB" id="9807787at2"/>
<dbReference type="EMBL" id="RCZD01000011">
    <property type="protein sequence ID" value="TPG58261.1"/>
    <property type="molecule type" value="Genomic_DNA"/>
</dbReference>
<gene>
    <name evidence="2" type="ORF">EAH77_18620</name>
</gene>
<sequence length="206" mass="22709">MKIYPTFVVCKYCDSLYARKRLQPREAAYCSRCCTVLCRGPWLNLQQWLALTVTTALLFIITNLFPVIEIQFHGQHQAATLWETAAALAHSYASPLVIPIALLIIVCPALQILLLSWVLIYACSQKTAPGFSAAMRLLAGLAPWSMVEVALLGVLIAGIKLSSMVQVATGPGTWALAGLSLLLPVIIHQDYHRLWALKTVRGRTHD</sequence>
<keyword evidence="1" id="KW-0472">Membrane</keyword>
<keyword evidence="1" id="KW-1133">Transmembrane helix</keyword>
<comment type="caution">
    <text evidence="2">The sequence shown here is derived from an EMBL/GenBank/DDBJ whole genome shotgun (WGS) entry which is preliminary data.</text>
</comment>
<keyword evidence="3" id="KW-1185">Reference proteome</keyword>
<dbReference type="Proteomes" id="UP000317663">
    <property type="component" value="Unassembled WGS sequence"/>
</dbReference>
<evidence type="ECO:0000313" key="2">
    <source>
        <dbReference type="EMBL" id="TPG58261.1"/>
    </source>
</evidence>
<keyword evidence="1" id="KW-0812">Transmembrane</keyword>
<feature type="transmembrane region" description="Helical" evidence="1">
    <location>
        <begin position="171"/>
        <end position="188"/>
    </location>
</feature>
<feature type="transmembrane region" description="Helical" evidence="1">
    <location>
        <begin position="48"/>
        <end position="68"/>
    </location>
</feature>
<feature type="transmembrane region" description="Helical" evidence="1">
    <location>
        <begin position="134"/>
        <end position="159"/>
    </location>
</feature>
<dbReference type="Pfam" id="PF04403">
    <property type="entry name" value="PqiA"/>
    <property type="match status" value="1"/>
</dbReference>
<accession>A0A502G9G3</accession>
<evidence type="ECO:0000313" key="3">
    <source>
        <dbReference type="Proteomes" id="UP000317663"/>
    </source>
</evidence>